<name>A0A5A7QZT3_STRAF</name>
<proteinExistence type="predicted"/>
<dbReference type="AlphaFoldDB" id="A0A5A7QZT3"/>
<evidence type="ECO:0000313" key="2">
    <source>
        <dbReference type="Proteomes" id="UP000325081"/>
    </source>
</evidence>
<gene>
    <name evidence="1" type="ORF">STAS_26894</name>
</gene>
<accession>A0A5A7QZT3</accession>
<reference evidence="2" key="1">
    <citation type="journal article" date="2019" name="Curr. Biol.">
        <title>Genome Sequence of Striga asiatica Provides Insight into the Evolution of Plant Parasitism.</title>
        <authorList>
            <person name="Yoshida S."/>
            <person name="Kim S."/>
            <person name="Wafula E.K."/>
            <person name="Tanskanen J."/>
            <person name="Kim Y.M."/>
            <person name="Honaas L."/>
            <person name="Yang Z."/>
            <person name="Spallek T."/>
            <person name="Conn C.E."/>
            <person name="Ichihashi Y."/>
            <person name="Cheong K."/>
            <person name="Cui S."/>
            <person name="Der J.P."/>
            <person name="Gundlach H."/>
            <person name="Jiao Y."/>
            <person name="Hori C."/>
            <person name="Ishida J.K."/>
            <person name="Kasahara H."/>
            <person name="Kiba T."/>
            <person name="Kim M.S."/>
            <person name="Koo N."/>
            <person name="Laohavisit A."/>
            <person name="Lee Y.H."/>
            <person name="Lumba S."/>
            <person name="McCourt P."/>
            <person name="Mortimer J.C."/>
            <person name="Mutuku J.M."/>
            <person name="Nomura T."/>
            <person name="Sasaki-Sekimoto Y."/>
            <person name="Seto Y."/>
            <person name="Wang Y."/>
            <person name="Wakatake T."/>
            <person name="Sakakibara H."/>
            <person name="Demura T."/>
            <person name="Yamaguchi S."/>
            <person name="Yoneyama K."/>
            <person name="Manabe R.I."/>
            <person name="Nelson D.C."/>
            <person name="Schulman A.H."/>
            <person name="Timko M.P."/>
            <person name="dePamphilis C.W."/>
            <person name="Choi D."/>
            <person name="Shirasu K."/>
        </authorList>
    </citation>
    <scope>NUCLEOTIDE SEQUENCE [LARGE SCALE GENOMIC DNA]</scope>
    <source>
        <strain evidence="2">cv. UVA1</strain>
    </source>
</reference>
<comment type="caution">
    <text evidence="1">The sequence shown here is derived from an EMBL/GenBank/DDBJ whole genome shotgun (WGS) entry which is preliminary data.</text>
</comment>
<dbReference type="Proteomes" id="UP000325081">
    <property type="component" value="Unassembled WGS sequence"/>
</dbReference>
<dbReference type="EMBL" id="BKCP01008737">
    <property type="protein sequence ID" value="GER49644.1"/>
    <property type="molecule type" value="Genomic_DNA"/>
</dbReference>
<protein>
    <submittedName>
        <fullName evidence="1">Protein tyrosine phosphatase</fullName>
    </submittedName>
</protein>
<keyword evidence="2" id="KW-1185">Reference proteome</keyword>
<organism evidence="1 2">
    <name type="scientific">Striga asiatica</name>
    <name type="common">Asiatic witchweed</name>
    <name type="synonym">Buchnera asiatica</name>
    <dbReference type="NCBI Taxonomy" id="4170"/>
    <lineage>
        <taxon>Eukaryota</taxon>
        <taxon>Viridiplantae</taxon>
        <taxon>Streptophyta</taxon>
        <taxon>Embryophyta</taxon>
        <taxon>Tracheophyta</taxon>
        <taxon>Spermatophyta</taxon>
        <taxon>Magnoliopsida</taxon>
        <taxon>eudicotyledons</taxon>
        <taxon>Gunneridae</taxon>
        <taxon>Pentapetalae</taxon>
        <taxon>asterids</taxon>
        <taxon>lamiids</taxon>
        <taxon>Lamiales</taxon>
        <taxon>Orobanchaceae</taxon>
        <taxon>Buchnereae</taxon>
        <taxon>Striga</taxon>
    </lineage>
</organism>
<sequence length="270" mass="30077">MLGHFVVHNLLKQARVQHTIRPPINCRLHASHQLRNLPAREPLSPPGSLTYDIICQVLYGYLLGLLLKKKSQAQFAWPVCMARFALEVELEKLEALVFLGEWELDDLIDAVSDGTVEVSGTVSGEDEDNVSRLVTRAEEQCIQRASLGFAHITYSHRKASASSINSSRPLFDFLAQSNISCILVTAWGPKGATSPPEARRKACSGKVPDGFWCLMWLEQGVLFASAVKDARQCHPVLTYSVWMQKPQLQCYNLAAYLQLENQPQTMGISP</sequence>
<evidence type="ECO:0000313" key="1">
    <source>
        <dbReference type="EMBL" id="GER49644.1"/>
    </source>
</evidence>